<evidence type="ECO:0000256" key="6">
    <source>
        <dbReference type="ARBA" id="ARBA00023002"/>
    </source>
</evidence>
<accession>A0AB39UUN7</accession>
<dbReference type="CDD" id="cd06214">
    <property type="entry name" value="PA_degradation_oxidoreductase_like"/>
    <property type="match status" value="1"/>
</dbReference>
<evidence type="ECO:0000313" key="12">
    <source>
        <dbReference type="EMBL" id="XDT71521.1"/>
    </source>
</evidence>
<comment type="similarity">
    <text evidence="10">In the N-terminal section; belongs to the FAD-binding oxidoreductase type 6 family.</text>
</comment>
<evidence type="ECO:0000256" key="8">
    <source>
        <dbReference type="ARBA" id="ARBA00023014"/>
    </source>
</evidence>
<comment type="cofactor">
    <cofactor evidence="9">
        <name>[2Fe-2S] cluster</name>
        <dbReference type="ChEBI" id="CHEBI:190135"/>
    </cofactor>
</comment>
<evidence type="ECO:0000256" key="5">
    <source>
        <dbReference type="ARBA" id="ARBA00022827"/>
    </source>
</evidence>
<evidence type="ECO:0000256" key="7">
    <source>
        <dbReference type="ARBA" id="ARBA00023004"/>
    </source>
</evidence>
<dbReference type="InterPro" id="IPR008333">
    <property type="entry name" value="Cbr1-like_FAD-bd_dom"/>
</dbReference>
<evidence type="ECO:0000256" key="4">
    <source>
        <dbReference type="ARBA" id="ARBA00022723"/>
    </source>
</evidence>
<gene>
    <name evidence="12" type="ORF">AAIA72_11980</name>
</gene>
<sequence length="347" mass="38379">MTMLATLLGRVFREELTLREHRTRLDQRIRAANKDAWARVPRVTTSQMRDVVVEKVVRETADTVSLYLRPEDSSPVHYRTGQFITCCLTIDGEEYRRAYSISDVPARGRLRITVRQVEGGVVSNHVQHRLREGDRFRMLGPSGDFVLAPDMDQCVFIAAGVGITPIRGLAEELVRRSPGHKATLIYACRTEQDIIFREELDALAAGHENLALHYVLSRPKKGWQGERGRLTPERLGALLKTADPGQRAHYFVCGPDAFMAMAEAVVRDLGVPAARLHSERFLSAHLAPKALPDTPQTIHFERSGKTVTAEPGETLLEAGLKAGVPLSYSCQVGGAVIVASRSPGVRS</sequence>
<reference evidence="12" key="1">
    <citation type="submission" date="2024-05" db="EMBL/GenBank/DDBJ databases">
        <title>Genome sequencing of novel strain.</title>
        <authorList>
            <person name="Ganbat D."/>
            <person name="Ganbat S."/>
            <person name="Lee S.-J."/>
        </authorList>
    </citation>
    <scope>NUCLEOTIDE SEQUENCE</scope>
    <source>
        <strain evidence="12">SMD15-11</strain>
    </source>
</reference>
<dbReference type="InterPro" id="IPR017938">
    <property type="entry name" value="Riboflavin_synthase-like_b-brl"/>
</dbReference>
<dbReference type="PRINTS" id="PR00371">
    <property type="entry name" value="FPNCR"/>
</dbReference>
<dbReference type="PROSITE" id="PS51384">
    <property type="entry name" value="FAD_FR"/>
    <property type="match status" value="1"/>
</dbReference>
<evidence type="ECO:0000256" key="9">
    <source>
        <dbReference type="ARBA" id="ARBA00034078"/>
    </source>
</evidence>
<dbReference type="InterPro" id="IPR017927">
    <property type="entry name" value="FAD-bd_FR_type"/>
</dbReference>
<dbReference type="Pfam" id="PF00175">
    <property type="entry name" value="NAD_binding_1"/>
    <property type="match status" value="1"/>
</dbReference>
<keyword evidence="5" id="KW-0274">FAD</keyword>
<dbReference type="Gene3D" id="2.40.30.10">
    <property type="entry name" value="Translation factors"/>
    <property type="match status" value="1"/>
</dbReference>
<keyword evidence="4" id="KW-0479">Metal-binding</keyword>
<keyword evidence="6" id="KW-0560">Oxidoreductase</keyword>
<dbReference type="PRINTS" id="PR00410">
    <property type="entry name" value="PHEHYDRXLASE"/>
</dbReference>
<feature type="domain" description="FAD-binding FR-type" evidence="11">
    <location>
        <begin position="46"/>
        <end position="148"/>
    </location>
</feature>
<keyword evidence="7" id="KW-0408">Iron</keyword>
<dbReference type="CDD" id="cd00207">
    <property type="entry name" value="fer2"/>
    <property type="match status" value="1"/>
</dbReference>
<dbReference type="SUPFAM" id="SSF52343">
    <property type="entry name" value="Ferredoxin reductase-like, C-terminal NADP-linked domain"/>
    <property type="match status" value="1"/>
</dbReference>
<protein>
    <submittedName>
        <fullName evidence="12">FAD-binding oxidoreductase</fullName>
    </submittedName>
</protein>
<dbReference type="EMBL" id="CP154858">
    <property type="protein sequence ID" value="XDT71521.1"/>
    <property type="molecule type" value="Genomic_DNA"/>
</dbReference>
<dbReference type="SUPFAM" id="SSF54292">
    <property type="entry name" value="2Fe-2S ferredoxin-like"/>
    <property type="match status" value="1"/>
</dbReference>
<dbReference type="Gene3D" id="3.40.50.80">
    <property type="entry name" value="Nucleotide-binding domain of ferredoxin-NADP reductase (FNR) module"/>
    <property type="match status" value="1"/>
</dbReference>
<dbReference type="RefSeq" id="WP_369600557.1">
    <property type="nucleotide sequence ID" value="NZ_CP154858.1"/>
</dbReference>
<dbReference type="GO" id="GO:0046872">
    <property type="term" value="F:metal ion binding"/>
    <property type="evidence" value="ECO:0007669"/>
    <property type="project" value="UniProtKB-KW"/>
</dbReference>
<dbReference type="InterPro" id="IPR036010">
    <property type="entry name" value="2Fe-2S_ferredoxin-like_sf"/>
</dbReference>
<dbReference type="PANTHER" id="PTHR47354">
    <property type="entry name" value="NADH OXIDOREDUCTASE HCR"/>
    <property type="match status" value="1"/>
</dbReference>
<evidence type="ECO:0000259" key="11">
    <source>
        <dbReference type="PROSITE" id="PS51384"/>
    </source>
</evidence>
<evidence type="ECO:0000256" key="1">
    <source>
        <dbReference type="ARBA" id="ARBA00001974"/>
    </source>
</evidence>
<organism evidence="12">
    <name type="scientific">Thermohahella caldifontis</name>
    <dbReference type="NCBI Taxonomy" id="3142973"/>
    <lineage>
        <taxon>Bacteria</taxon>
        <taxon>Pseudomonadati</taxon>
        <taxon>Pseudomonadota</taxon>
        <taxon>Gammaproteobacteria</taxon>
        <taxon>Oceanospirillales</taxon>
        <taxon>Hahellaceae</taxon>
        <taxon>Thermohahella</taxon>
    </lineage>
</organism>
<keyword evidence="3" id="KW-0001">2Fe-2S</keyword>
<keyword evidence="8" id="KW-0411">Iron-sulfur</keyword>
<evidence type="ECO:0000256" key="10">
    <source>
        <dbReference type="ARBA" id="ARBA00061434"/>
    </source>
</evidence>
<dbReference type="SUPFAM" id="SSF63380">
    <property type="entry name" value="Riboflavin synthase domain-like"/>
    <property type="match status" value="1"/>
</dbReference>
<dbReference type="AlphaFoldDB" id="A0AB39UUN7"/>
<dbReference type="InterPro" id="IPR050415">
    <property type="entry name" value="MRET"/>
</dbReference>
<evidence type="ECO:0000256" key="2">
    <source>
        <dbReference type="ARBA" id="ARBA00022630"/>
    </source>
</evidence>
<dbReference type="Gene3D" id="3.10.20.30">
    <property type="match status" value="1"/>
</dbReference>
<comment type="cofactor">
    <cofactor evidence="1">
        <name>FAD</name>
        <dbReference type="ChEBI" id="CHEBI:57692"/>
    </cofactor>
</comment>
<dbReference type="GO" id="GO:0051537">
    <property type="term" value="F:2 iron, 2 sulfur cluster binding"/>
    <property type="evidence" value="ECO:0007669"/>
    <property type="project" value="UniProtKB-KW"/>
</dbReference>
<dbReference type="PANTHER" id="PTHR47354:SF6">
    <property type="entry name" value="NADH OXIDOREDUCTASE HCR"/>
    <property type="match status" value="1"/>
</dbReference>
<name>A0AB39UUN7_9GAMM</name>
<dbReference type="InterPro" id="IPR001709">
    <property type="entry name" value="Flavoprot_Pyr_Nucl_cyt_Rdtase"/>
</dbReference>
<dbReference type="InterPro" id="IPR001041">
    <property type="entry name" value="2Fe-2S_ferredoxin-type"/>
</dbReference>
<evidence type="ECO:0000256" key="3">
    <source>
        <dbReference type="ARBA" id="ARBA00022714"/>
    </source>
</evidence>
<dbReference type="KEGG" id="tcd:AAIA72_11980"/>
<proteinExistence type="inferred from homology"/>
<dbReference type="Pfam" id="PF00970">
    <property type="entry name" value="FAD_binding_6"/>
    <property type="match status" value="1"/>
</dbReference>
<dbReference type="InterPro" id="IPR012675">
    <property type="entry name" value="Beta-grasp_dom_sf"/>
</dbReference>
<dbReference type="InterPro" id="IPR039261">
    <property type="entry name" value="FNR_nucleotide-bd"/>
</dbReference>
<keyword evidence="2" id="KW-0285">Flavoprotein</keyword>
<dbReference type="GO" id="GO:0016491">
    <property type="term" value="F:oxidoreductase activity"/>
    <property type="evidence" value="ECO:0007669"/>
    <property type="project" value="UniProtKB-KW"/>
</dbReference>
<dbReference type="InterPro" id="IPR001433">
    <property type="entry name" value="OxRdtase_FAD/NAD-bd"/>
</dbReference>